<name>A0A2W1JNL6_9CYAN</name>
<reference evidence="1 2" key="1">
    <citation type="journal article" date="2018" name="Sci. Rep.">
        <title>A novel species of the marine cyanobacterium Acaryochloris with a unique pigment content and lifestyle.</title>
        <authorList>
            <person name="Partensky F."/>
            <person name="Six C."/>
            <person name="Ratin M."/>
            <person name="Garczarek L."/>
            <person name="Vaulot D."/>
            <person name="Probert I."/>
            <person name="Calteau A."/>
            <person name="Gourvil P."/>
            <person name="Marie D."/>
            <person name="Grebert T."/>
            <person name="Bouchier C."/>
            <person name="Le Panse S."/>
            <person name="Gachenot M."/>
            <person name="Rodriguez F."/>
            <person name="Garrido J.L."/>
        </authorList>
    </citation>
    <scope>NUCLEOTIDE SEQUENCE [LARGE SCALE GENOMIC DNA]</scope>
    <source>
        <strain evidence="1 2">RCC1774</strain>
    </source>
</reference>
<organism evidence="1 2">
    <name type="scientific">Acaryochloris thomasi RCC1774</name>
    <dbReference type="NCBI Taxonomy" id="1764569"/>
    <lineage>
        <taxon>Bacteria</taxon>
        <taxon>Bacillati</taxon>
        <taxon>Cyanobacteriota</taxon>
        <taxon>Cyanophyceae</taxon>
        <taxon>Acaryochloridales</taxon>
        <taxon>Acaryochloridaceae</taxon>
        <taxon>Acaryochloris</taxon>
        <taxon>Acaryochloris thomasi</taxon>
    </lineage>
</organism>
<sequence length="82" mass="9326">MMPNLMFWQKGGLWLLHNRRQDPGPNTTGVDLEFNIDEDPFSTLSGLSKIQLCKVSNYLGVGESLTKEFQAQSIIRTVLRSR</sequence>
<dbReference type="Proteomes" id="UP000248857">
    <property type="component" value="Unassembled WGS sequence"/>
</dbReference>
<proteinExistence type="predicted"/>
<evidence type="ECO:0000313" key="2">
    <source>
        <dbReference type="Proteomes" id="UP000248857"/>
    </source>
</evidence>
<dbReference type="AlphaFoldDB" id="A0A2W1JNL6"/>
<evidence type="ECO:0000313" key="1">
    <source>
        <dbReference type="EMBL" id="PZD74930.1"/>
    </source>
</evidence>
<dbReference type="EMBL" id="PQWO01000002">
    <property type="protein sequence ID" value="PZD74930.1"/>
    <property type="molecule type" value="Genomic_DNA"/>
</dbReference>
<protein>
    <submittedName>
        <fullName evidence="1">Uncharacterized protein</fullName>
    </submittedName>
</protein>
<gene>
    <name evidence="1" type="ORF">C1752_01027</name>
</gene>
<accession>A0A2W1JNL6</accession>
<comment type="caution">
    <text evidence="1">The sequence shown here is derived from an EMBL/GenBank/DDBJ whole genome shotgun (WGS) entry which is preliminary data.</text>
</comment>
<keyword evidence="2" id="KW-1185">Reference proteome</keyword>